<gene>
    <name evidence="2" type="ORF">CC117_03985</name>
</gene>
<comment type="caution">
    <text evidence="2">The sequence shown here is derived from an EMBL/GenBank/DDBJ whole genome shotgun (WGS) entry which is preliminary data.</text>
</comment>
<feature type="compositionally biased region" description="Pro residues" evidence="1">
    <location>
        <begin position="77"/>
        <end position="86"/>
    </location>
</feature>
<evidence type="ECO:0000313" key="2">
    <source>
        <dbReference type="EMBL" id="OHV38883.1"/>
    </source>
</evidence>
<evidence type="ECO:0000256" key="1">
    <source>
        <dbReference type="SAM" id="MobiDB-lite"/>
    </source>
</evidence>
<reference evidence="3" key="1">
    <citation type="submission" date="2016-07" db="EMBL/GenBank/DDBJ databases">
        <title>Sequence Frankia sp. strain CcI1.17.</title>
        <authorList>
            <person name="Ghodhbane-Gtari F."/>
            <person name="Swanson E."/>
            <person name="Gueddou A."/>
            <person name="Morris K."/>
            <person name="Hezbri K."/>
            <person name="Ktari A."/>
            <person name="Nouioui I."/>
            <person name="Abebe-Akele F."/>
            <person name="Simpson S."/>
            <person name="Thomas K."/>
            <person name="Gtari M."/>
            <person name="Tisa L.S."/>
            <person name="Hurst S."/>
        </authorList>
    </citation>
    <scope>NUCLEOTIDE SEQUENCE [LARGE SCALE GENOMIC DNA]</scope>
    <source>
        <strain evidence="3">Cc1.17</strain>
    </source>
</reference>
<dbReference type="AlphaFoldDB" id="A0A1S1QVZ9"/>
<name>A0A1S1QVZ9_9ACTN</name>
<feature type="region of interest" description="Disordered" evidence="1">
    <location>
        <begin position="43"/>
        <end position="86"/>
    </location>
</feature>
<keyword evidence="3" id="KW-1185">Reference proteome</keyword>
<accession>A0A1S1QVZ9</accession>
<dbReference type="Proteomes" id="UP000179627">
    <property type="component" value="Unassembled WGS sequence"/>
</dbReference>
<proteinExistence type="predicted"/>
<evidence type="ECO:0000313" key="3">
    <source>
        <dbReference type="Proteomes" id="UP000179627"/>
    </source>
</evidence>
<dbReference type="EMBL" id="MBLM01000108">
    <property type="protein sequence ID" value="OHV38883.1"/>
    <property type="molecule type" value="Genomic_DNA"/>
</dbReference>
<organism evidence="2 3">
    <name type="scientific">Parafrankia colletiae</name>
    <dbReference type="NCBI Taxonomy" id="573497"/>
    <lineage>
        <taxon>Bacteria</taxon>
        <taxon>Bacillati</taxon>
        <taxon>Actinomycetota</taxon>
        <taxon>Actinomycetes</taxon>
        <taxon>Frankiales</taxon>
        <taxon>Frankiaceae</taxon>
        <taxon>Parafrankia</taxon>
    </lineage>
</organism>
<sequence length="86" mass="8759">MFRPARHALPDLARCRAGWAVASSVAPVIRTCLVAGALDPIHAGPSCGPGGMERGRADPRGSPTSAGRPADADRRGPVPPAAAWPV</sequence>
<protein>
    <submittedName>
        <fullName evidence="2">Uncharacterized protein</fullName>
    </submittedName>
</protein>